<dbReference type="InterPro" id="IPR038389">
    <property type="entry name" value="PSMG2_sf"/>
</dbReference>
<name>A7I9Q4_METB6</name>
<accession>A7I9Q4</accession>
<evidence type="ECO:0000313" key="1">
    <source>
        <dbReference type="EMBL" id="ABS56465.1"/>
    </source>
</evidence>
<keyword evidence="2" id="KW-1185">Reference proteome</keyword>
<dbReference type="AlphaFoldDB" id="A7I9Q4"/>
<evidence type="ECO:0000313" key="2">
    <source>
        <dbReference type="Proteomes" id="UP000002408"/>
    </source>
</evidence>
<dbReference type="HOGENOM" id="CLU_075000_1_0_2"/>
<gene>
    <name evidence="1" type="ordered locus">Mboo_1950</name>
</gene>
<dbReference type="PANTHER" id="PTHR35610:SF7">
    <property type="entry name" value="3-ISOPROPYLMALATE DEHYDRATASE"/>
    <property type="match status" value="1"/>
</dbReference>
<sequence>MIDDISIRYCDTFTDKNLADPILVVGLPGIGQVGKLVAEYMVHMLGAKKIGEIHAIYFPPQVILDENGISRLPRNELYLYLAENRHVVFLVGDFQSTSNEGHYLMADAYLDTAAELGVKRIYTLGGFGVGHLVSAPRVFGAANREDLKNEVSEAGVTFDRDEPGGGIVGAAGLLLGMGGLRGIDAVCLMGETSGYVVDPMSAASVLCVLSKLIAVPVDPTQLNDRAAEMEKVVQGLLESEKNQHDEELSYIG</sequence>
<proteinExistence type="predicted"/>
<dbReference type="KEGG" id="mbn:Mboo_1950"/>
<dbReference type="Pfam" id="PF09754">
    <property type="entry name" value="PAC2"/>
    <property type="match status" value="1"/>
</dbReference>
<dbReference type="Gene3D" id="3.40.50.10900">
    <property type="entry name" value="PAC-like subunit"/>
    <property type="match status" value="1"/>
</dbReference>
<dbReference type="Proteomes" id="UP000002408">
    <property type="component" value="Chromosome"/>
</dbReference>
<evidence type="ECO:0008006" key="3">
    <source>
        <dbReference type="Google" id="ProtNLM"/>
    </source>
</evidence>
<dbReference type="eggNOG" id="arCOG00348">
    <property type="taxonomic scope" value="Archaea"/>
</dbReference>
<dbReference type="EMBL" id="CP000780">
    <property type="protein sequence ID" value="ABS56465.1"/>
    <property type="molecule type" value="Genomic_DNA"/>
</dbReference>
<dbReference type="InterPro" id="IPR019151">
    <property type="entry name" value="Proteasome_assmbl_chaperone_2"/>
</dbReference>
<dbReference type="NCBIfam" id="TIGR00162">
    <property type="entry name" value="proteasome assembly chaperone family protein"/>
    <property type="match status" value="1"/>
</dbReference>
<reference evidence="2" key="1">
    <citation type="journal article" date="2015" name="Microbiology">
        <title>Genome of Methanoregula boonei 6A8 reveals adaptations to oligotrophic peatland environments.</title>
        <authorList>
            <person name="Braeuer S."/>
            <person name="Cadillo-Quiroz H."/>
            <person name="Kyrpides N."/>
            <person name="Woyke T."/>
            <person name="Goodwin L."/>
            <person name="Detter C."/>
            <person name="Podell S."/>
            <person name="Yavitt J.B."/>
            <person name="Zinder S.H."/>
        </authorList>
    </citation>
    <scope>NUCLEOTIDE SEQUENCE [LARGE SCALE GENOMIC DNA]</scope>
    <source>
        <strain evidence="2">DSM 21154 / JCM 14090 / 6A8</strain>
    </source>
</reference>
<dbReference type="GeneID" id="5412105"/>
<dbReference type="PANTHER" id="PTHR35610">
    <property type="entry name" value="3-ISOPROPYLMALATE DEHYDRATASE-RELATED"/>
    <property type="match status" value="1"/>
</dbReference>
<dbReference type="InterPro" id="IPR004426">
    <property type="entry name" value="MJ1210-like"/>
</dbReference>
<organism evidence="1 2">
    <name type="scientific">Methanoregula boonei (strain DSM 21154 / JCM 14090 / 6A8)</name>
    <dbReference type="NCBI Taxonomy" id="456442"/>
    <lineage>
        <taxon>Archaea</taxon>
        <taxon>Methanobacteriati</taxon>
        <taxon>Methanobacteriota</taxon>
        <taxon>Stenosarchaea group</taxon>
        <taxon>Methanomicrobia</taxon>
        <taxon>Methanomicrobiales</taxon>
        <taxon>Methanoregulaceae</taxon>
        <taxon>Methanoregula</taxon>
    </lineage>
</organism>
<dbReference type="RefSeq" id="WP_012107520.1">
    <property type="nucleotide sequence ID" value="NC_009712.1"/>
</dbReference>
<dbReference type="OrthoDB" id="31247at2157"/>
<dbReference type="SUPFAM" id="SSF159659">
    <property type="entry name" value="Cgl1923-like"/>
    <property type="match status" value="1"/>
</dbReference>
<dbReference type="STRING" id="456442.Mboo_1950"/>
<protein>
    <recommendedName>
        <fullName evidence="3">Proteasome assembly chaperone family protein</fullName>
    </recommendedName>
</protein>